<evidence type="ECO:0000256" key="4">
    <source>
        <dbReference type="ARBA" id="ARBA00022679"/>
    </source>
</evidence>
<organism evidence="9 10">
    <name type="scientific">Phakopsora pachyrhizi</name>
    <name type="common">Asian soybean rust disease fungus</name>
    <dbReference type="NCBI Taxonomy" id="170000"/>
    <lineage>
        <taxon>Eukaryota</taxon>
        <taxon>Fungi</taxon>
        <taxon>Dikarya</taxon>
        <taxon>Basidiomycota</taxon>
        <taxon>Pucciniomycotina</taxon>
        <taxon>Pucciniomycetes</taxon>
        <taxon>Pucciniales</taxon>
        <taxon>Phakopsoraceae</taxon>
        <taxon>Phakopsora</taxon>
    </lineage>
</organism>
<keyword evidence="6" id="KW-1133">Transmembrane helix</keyword>
<keyword evidence="4" id="KW-0808">Transferase</keyword>
<accession>A0AAV0B4Z3</accession>
<gene>
    <name evidence="9" type="ORF">PPACK8108_LOCUS13489</name>
</gene>
<evidence type="ECO:0000256" key="1">
    <source>
        <dbReference type="ARBA" id="ARBA00004141"/>
    </source>
</evidence>
<dbReference type="GO" id="GO:0016020">
    <property type="term" value="C:membrane"/>
    <property type="evidence" value="ECO:0007669"/>
    <property type="project" value="UniProtKB-SubCell"/>
</dbReference>
<evidence type="ECO:0000256" key="2">
    <source>
        <dbReference type="ARBA" id="ARBA00005179"/>
    </source>
</evidence>
<dbReference type="InterPro" id="IPR044851">
    <property type="entry name" value="Wax_synthase"/>
</dbReference>
<keyword evidence="10" id="KW-1185">Reference proteome</keyword>
<protein>
    <recommendedName>
        <fullName evidence="8">Wax synthase domain-containing protein</fullName>
    </recommendedName>
</protein>
<evidence type="ECO:0000259" key="8">
    <source>
        <dbReference type="Pfam" id="PF13813"/>
    </source>
</evidence>
<dbReference type="PANTHER" id="PTHR31595:SF57">
    <property type="entry name" value="OS04G0481900 PROTEIN"/>
    <property type="match status" value="1"/>
</dbReference>
<reference evidence="9" key="1">
    <citation type="submission" date="2022-06" db="EMBL/GenBank/DDBJ databases">
        <authorList>
            <consortium name="SYNGENTA / RWTH Aachen University"/>
        </authorList>
    </citation>
    <scope>NUCLEOTIDE SEQUENCE</scope>
</reference>
<dbReference type="AlphaFoldDB" id="A0AAV0B4Z3"/>
<dbReference type="GO" id="GO:0008374">
    <property type="term" value="F:O-acyltransferase activity"/>
    <property type="evidence" value="ECO:0007669"/>
    <property type="project" value="InterPro"/>
</dbReference>
<sequence>MEPLEKPKYITNKWSLAQPKSSIFFEGNFIFKNQIFRLLCLQSTLFLQCLLLHPTFSKSSKAILIRRGLAPINFLGSIKFFLENLAKPLEDNCLINFEIAFLSEYFAAKSIEWGFFKGPIYSTPLRFIKGTQRWNKEDLSEDEKKRQEGESCSKLRLVGWTVYQIFSFRGLGFSWGMAHEANNSSLLEIIFRYFRVKIVTIITTCLIIASRDSIDGKAINLLRDLGVPEFYGLNLMAELFLNILFGICLCCKLDNGFTFCNIIVKVAYKFLTCTHAPKSMCDFLNPLYYPHFFYSPHTTNSLADFWGKGWHQLFRRIFLICGGKPAIYLANLFGASERITKSIGIMGVFLASATFHEYLPWAVFQGSTPNPYIPFRTFPGSGFFFMVQPIGIFIEPYIIPWIPQWAGGGKLWVWSFLAIVATPFRQQYIGPYRFANTIPPFSKLSWKDFAMPT</sequence>
<dbReference type="PANTHER" id="PTHR31595">
    <property type="entry name" value="LONG-CHAIN-ALCOHOL O-FATTY-ACYLTRANSFERASE 3-RELATED"/>
    <property type="match status" value="1"/>
</dbReference>
<name>A0AAV0B4Z3_PHAPC</name>
<dbReference type="GO" id="GO:0006629">
    <property type="term" value="P:lipid metabolic process"/>
    <property type="evidence" value="ECO:0007669"/>
    <property type="project" value="InterPro"/>
</dbReference>
<comment type="similarity">
    <text evidence="3">Belongs to the wax synthase family.</text>
</comment>
<evidence type="ECO:0000313" key="9">
    <source>
        <dbReference type="EMBL" id="CAH7680961.1"/>
    </source>
</evidence>
<evidence type="ECO:0000256" key="3">
    <source>
        <dbReference type="ARBA" id="ARBA00007282"/>
    </source>
</evidence>
<evidence type="ECO:0000256" key="5">
    <source>
        <dbReference type="ARBA" id="ARBA00022692"/>
    </source>
</evidence>
<evidence type="ECO:0000313" key="10">
    <source>
        <dbReference type="Proteomes" id="UP001153365"/>
    </source>
</evidence>
<evidence type="ECO:0000256" key="6">
    <source>
        <dbReference type="ARBA" id="ARBA00022989"/>
    </source>
</evidence>
<proteinExistence type="inferred from homology"/>
<dbReference type="EMBL" id="CALTRL010003348">
    <property type="protein sequence ID" value="CAH7680961.1"/>
    <property type="molecule type" value="Genomic_DNA"/>
</dbReference>
<dbReference type="Proteomes" id="UP001153365">
    <property type="component" value="Unassembled WGS sequence"/>
</dbReference>
<evidence type="ECO:0000256" key="7">
    <source>
        <dbReference type="ARBA" id="ARBA00023136"/>
    </source>
</evidence>
<keyword evidence="5" id="KW-0812">Transmembrane</keyword>
<dbReference type="Pfam" id="PF13813">
    <property type="entry name" value="MBOAT_2"/>
    <property type="match status" value="1"/>
</dbReference>
<feature type="domain" description="Wax synthase" evidence="8">
    <location>
        <begin position="289"/>
        <end position="366"/>
    </location>
</feature>
<keyword evidence="7" id="KW-0472">Membrane</keyword>
<comment type="pathway">
    <text evidence="2">Secondary metabolite biosynthesis.</text>
</comment>
<comment type="caution">
    <text evidence="9">The sequence shown here is derived from an EMBL/GenBank/DDBJ whole genome shotgun (WGS) entry which is preliminary data.</text>
</comment>
<comment type="subcellular location">
    <subcellularLocation>
        <location evidence="1">Membrane</location>
        <topology evidence="1">Multi-pass membrane protein</topology>
    </subcellularLocation>
</comment>
<dbReference type="InterPro" id="IPR032805">
    <property type="entry name" value="Wax_synthase_dom"/>
</dbReference>